<dbReference type="OMA" id="MWISTGR"/>
<dbReference type="AlphaFoldDB" id="A0A1S4DPD5"/>
<organism evidence="2">
    <name type="scientific">Nicotiana tabacum</name>
    <name type="common">Common tobacco</name>
    <dbReference type="NCBI Taxonomy" id="4097"/>
    <lineage>
        <taxon>Eukaryota</taxon>
        <taxon>Viridiplantae</taxon>
        <taxon>Streptophyta</taxon>
        <taxon>Embryophyta</taxon>
        <taxon>Tracheophyta</taxon>
        <taxon>Spermatophyta</taxon>
        <taxon>Magnoliopsida</taxon>
        <taxon>eudicotyledons</taxon>
        <taxon>Gunneridae</taxon>
        <taxon>Pentapetalae</taxon>
        <taxon>asterids</taxon>
        <taxon>lamiids</taxon>
        <taxon>Solanales</taxon>
        <taxon>Solanaceae</taxon>
        <taxon>Nicotianoideae</taxon>
        <taxon>Nicotianeae</taxon>
        <taxon>Nicotiana</taxon>
    </lineage>
</organism>
<accession>A0A1S4DPD5</accession>
<reference evidence="2" key="1">
    <citation type="submission" date="2025-08" db="UniProtKB">
        <authorList>
            <consortium name="RefSeq"/>
        </authorList>
    </citation>
    <scope>IDENTIFICATION</scope>
</reference>
<dbReference type="PaxDb" id="4097-A0A1S4DPD5"/>
<dbReference type="RefSeq" id="XP_016515287.1">
    <property type="nucleotide sequence ID" value="XM_016659801.1"/>
</dbReference>
<dbReference type="PANTHER" id="PTHR33116">
    <property type="entry name" value="REVERSE TRANSCRIPTASE ZINC-BINDING DOMAIN-CONTAINING PROTEIN-RELATED-RELATED"/>
    <property type="match status" value="1"/>
</dbReference>
<protein>
    <recommendedName>
        <fullName evidence="1">Reverse transcriptase domain-containing protein</fullName>
    </recommendedName>
</protein>
<dbReference type="STRING" id="4097.A0A1S4DPD5"/>
<proteinExistence type="predicted"/>
<dbReference type="PROSITE" id="PS50878">
    <property type="entry name" value="RT_POL"/>
    <property type="match status" value="1"/>
</dbReference>
<dbReference type="KEGG" id="nta:107831999"/>
<name>A0A1S4DPD5_TOBAC</name>
<dbReference type="InterPro" id="IPR000477">
    <property type="entry name" value="RT_dom"/>
</dbReference>
<feature type="domain" description="Reverse transcriptase" evidence="1">
    <location>
        <begin position="1"/>
        <end position="80"/>
    </location>
</feature>
<sequence>MGSRVGNNAETSVTVTHLLYADDTLIFCGAERSQVQFLNLTLLLFEAILGLHINMLKSMIYPVNEVPNLEELANLMGCSIGSLPTTYLGLPLGAKYKATDIWNGVIERVEKKLATWKMQYLSMGGRLTLISSVIDSIPTYIMSLFPIPNKVQK</sequence>
<gene>
    <name evidence="2" type="primary">LOC107831999</name>
</gene>
<evidence type="ECO:0000313" key="2">
    <source>
        <dbReference type="RefSeq" id="XP_016515287.1"/>
    </source>
</evidence>
<dbReference type="PANTHER" id="PTHR33116:SF85">
    <property type="entry name" value="REVERSE TRANSCRIPTASE ZINC-BINDING DOMAIN-CONTAINING PROTEIN"/>
    <property type="match status" value="1"/>
</dbReference>
<dbReference type="OrthoDB" id="1301880at2759"/>
<evidence type="ECO:0000259" key="1">
    <source>
        <dbReference type="PROSITE" id="PS50878"/>
    </source>
</evidence>